<protein>
    <submittedName>
        <fullName evidence="2">RNA polymerase sigma factor</fullName>
    </submittedName>
</protein>
<dbReference type="Proteomes" id="UP000037274">
    <property type="component" value="Unassembled WGS sequence"/>
</dbReference>
<feature type="non-terminal residue" evidence="2">
    <location>
        <position position="77"/>
    </location>
</feature>
<reference evidence="2 3" key="1">
    <citation type="submission" date="2015-06" db="EMBL/GenBank/DDBJ databases">
        <title>Draft genome sequence of Streptomyces leeuwenhoekii C58, which produces the novel lasso peptide, chaxapeptin.</title>
        <authorList>
            <person name="Yi Y."/>
            <person name="Hai D."/>
            <person name="Jaspars M."/>
            <person name="Sheng H."/>
            <person name="Rateb M.E."/>
            <person name="Bull A."/>
            <person name="Goodfellow M."/>
            <person name="Asenjo J.A."/>
            <person name="Ebel R."/>
        </authorList>
    </citation>
    <scope>NUCLEOTIDE SEQUENCE [LARGE SCALE GENOMIC DNA]</scope>
    <source>
        <strain evidence="2 3">C58</strain>
    </source>
</reference>
<feature type="compositionally biased region" description="Basic and acidic residues" evidence="1">
    <location>
        <begin position="1"/>
        <end position="11"/>
    </location>
</feature>
<dbReference type="EMBL" id="LFEH01000009">
    <property type="protein sequence ID" value="KMS81209.1"/>
    <property type="molecule type" value="Genomic_DNA"/>
</dbReference>
<keyword evidence="3" id="KW-1185">Reference proteome</keyword>
<sequence>MTDELTDHEVELTVPASTAPQAPPPPQEAPAGQTSPQRSRGADTRALTQVLFAQLKELTPGTPEHDRVRGALIEANL</sequence>
<gene>
    <name evidence="2" type="ORF">ACH49_04100</name>
</gene>
<evidence type="ECO:0000313" key="2">
    <source>
        <dbReference type="EMBL" id="KMS81209.1"/>
    </source>
</evidence>
<organism evidence="2 3">
    <name type="scientific">Streptomyces leeuwenhoekii</name>
    <dbReference type="NCBI Taxonomy" id="1437453"/>
    <lineage>
        <taxon>Bacteria</taxon>
        <taxon>Bacillati</taxon>
        <taxon>Actinomycetota</taxon>
        <taxon>Actinomycetes</taxon>
        <taxon>Kitasatosporales</taxon>
        <taxon>Streptomycetaceae</taxon>
        <taxon>Streptomyces</taxon>
    </lineage>
</organism>
<evidence type="ECO:0000256" key="1">
    <source>
        <dbReference type="SAM" id="MobiDB-lite"/>
    </source>
</evidence>
<evidence type="ECO:0000313" key="3">
    <source>
        <dbReference type="Proteomes" id="UP000037274"/>
    </source>
</evidence>
<accession>A0ABR5I477</accession>
<comment type="caution">
    <text evidence="2">The sequence shown here is derived from an EMBL/GenBank/DDBJ whole genome shotgun (WGS) entry which is preliminary data.</text>
</comment>
<name>A0ABR5I477_STRLW</name>
<feature type="region of interest" description="Disordered" evidence="1">
    <location>
        <begin position="1"/>
        <end position="45"/>
    </location>
</feature>
<proteinExistence type="predicted"/>